<feature type="domain" description="RNase H type-1" evidence="1">
    <location>
        <begin position="1"/>
        <end position="92"/>
    </location>
</feature>
<name>A0A0K0FTH2_STRVS</name>
<dbReference type="Proteomes" id="UP000035680">
    <property type="component" value="Unassembled WGS sequence"/>
</dbReference>
<organism evidence="2 3">
    <name type="scientific">Strongyloides venezuelensis</name>
    <name type="common">Threadworm</name>
    <dbReference type="NCBI Taxonomy" id="75913"/>
    <lineage>
        <taxon>Eukaryota</taxon>
        <taxon>Metazoa</taxon>
        <taxon>Ecdysozoa</taxon>
        <taxon>Nematoda</taxon>
        <taxon>Chromadorea</taxon>
        <taxon>Rhabditida</taxon>
        <taxon>Tylenchina</taxon>
        <taxon>Panagrolaimomorpha</taxon>
        <taxon>Strongyloidoidea</taxon>
        <taxon>Strongyloididae</taxon>
        <taxon>Strongyloides</taxon>
    </lineage>
</organism>
<dbReference type="Gene3D" id="3.30.420.10">
    <property type="entry name" value="Ribonuclease H-like superfamily/Ribonuclease H"/>
    <property type="match status" value="1"/>
</dbReference>
<dbReference type="AlphaFoldDB" id="A0A0K0FTH2"/>
<dbReference type="InterPro" id="IPR002156">
    <property type="entry name" value="RNaseH_domain"/>
</dbReference>
<accession>A0A0K0FTH2</accession>
<sequence length="124" mass="13992">MACIVELTEELNQIKHNTTYKCSYTVLNDSGYVAASVQNGWIYNDKESRAFQDLWSKATSLWKTSYKLVHVKAHTGISLNESADLVSKAYALEGLERSLYHLSTVLEDPSLTTLQSWLKEKIGC</sequence>
<evidence type="ECO:0000259" key="1">
    <source>
        <dbReference type="PROSITE" id="PS50879"/>
    </source>
</evidence>
<dbReference type="PROSITE" id="PS50879">
    <property type="entry name" value="RNASE_H_1"/>
    <property type="match status" value="1"/>
</dbReference>
<dbReference type="Pfam" id="PF00075">
    <property type="entry name" value="RNase_H"/>
    <property type="match status" value="1"/>
</dbReference>
<protein>
    <submittedName>
        <fullName evidence="3">RNase H domain-containing protein</fullName>
    </submittedName>
</protein>
<reference evidence="2" key="1">
    <citation type="submission" date="2014-07" db="EMBL/GenBank/DDBJ databases">
        <authorList>
            <person name="Martin A.A"/>
            <person name="De Silva N."/>
        </authorList>
    </citation>
    <scope>NUCLEOTIDE SEQUENCE</scope>
</reference>
<dbReference type="GO" id="GO:0004523">
    <property type="term" value="F:RNA-DNA hybrid ribonuclease activity"/>
    <property type="evidence" value="ECO:0007669"/>
    <property type="project" value="InterPro"/>
</dbReference>
<keyword evidence="2" id="KW-1185">Reference proteome</keyword>
<dbReference type="InterPro" id="IPR012337">
    <property type="entry name" value="RNaseH-like_sf"/>
</dbReference>
<dbReference type="WBParaSite" id="SVE_1547600.1">
    <property type="protein sequence ID" value="SVE_1547600.1"/>
    <property type="gene ID" value="SVE_1547600"/>
</dbReference>
<evidence type="ECO:0000313" key="2">
    <source>
        <dbReference type="Proteomes" id="UP000035680"/>
    </source>
</evidence>
<proteinExistence type="predicted"/>
<dbReference type="GO" id="GO:0003676">
    <property type="term" value="F:nucleic acid binding"/>
    <property type="evidence" value="ECO:0007669"/>
    <property type="project" value="InterPro"/>
</dbReference>
<dbReference type="InterPro" id="IPR036397">
    <property type="entry name" value="RNaseH_sf"/>
</dbReference>
<evidence type="ECO:0000313" key="3">
    <source>
        <dbReference type="WBParaSite" id="SVE_1547600.1"/>
    </source>
</evidence>
<dbReference type="SUPFAM" id="SSF53098">
    <property type="entry name" value="Ribonuclease H-like"/>
    <property type="match status" value="1"/>
</dbReference>
<reference evidence="3" key="2">
    <citation type="submission" date="2015-08" db="UniProtKB">
        <authorList>
            <consortium name="WormBaseParasite"/>
        </authorList>
    </citation>
    <scope>IDENTIFICATION</scope>
</reference>